<feature type="chain" id="PRO_5045042773" description="Nickel transport protein" evidence="1">
    <location>
        <begin position="23"/>
        <end position="203"/>
    </location>
</feature>
<keyword evidence="3" id="KW-1185">Reference proteome</keyword>
<evidence type="ECO:0008006" key="4">
    <source>
        <dbReference type="Google" id="ProtNLM"/>
    </source>
</evidence>
<dbReference type="EMBL" id="AP025292">
    <property type="protein sequence ID" value="BDC98693.1"/>
    <property type="molecule type" value="Genomic_DNA"/>
</dbReference>
<dbReference type="Proteomes" id="UP001354989">
    <property type="component" value="Chromosome"/>
</dbReference>
<gene>
    <name evidence="2" type="ORF">PEPS_09740</name>
</gene>
<reference evidence="2 3" key="1">
    <citation type="submission" date="2021-12" db="EMBL/GenBank/DDBJ databases">
        <title>Genome sequencing of bacteria with rrn-lacking chromosome and rrn-plasmid.</title>
        <authorList>
            <person name="Anda M."/>
            <person name="Iwasaki W."/>
        </authorList>
    </citation>
    <scope>NUCLEOTIDE SEQUENCE [LARGE SCALE GENOMIC DNA]</scope>
    <source>
        <strain evidence="2 3">NBRC 101262</strain>
    </source>
</reference>
<proteinExistence type="predicted"/>
<name>A0ABN6LBC3_9BACT</name>
<protein>
    <recommendedName>
        <fullName evidence="4">Nickel transport protein</fullName>
    </recommendedName>
</protein>
<feature type="signal peptide" evidence="1">
    <location>
        <begin position="1"/>
        <end position="22"/>
    </location>
</feature>
<accession>A0ABN6LBC3</accession>
<organism evidence="2 3">
    <name type="scientific">Persicobacter psychrovividus</name>
    <dbReference type="NCBI Taxonomy" id="387638"/>
    <lineage>
        <taxon>Bacteria</taxon>
        <taxon>Pseudomonadati</taxon>
        <taxon>Bacteroidota</taxon>
        <taxon>Cytophagia</taxon>
        <taxon>Cytophagales</taxon>
        <taxon>Persicobacteraceae</taxon>
        <taxon>Persicobacter</taxon>
    </lineage>
</organism>
<evidence type="ECO:0000313" key="3">
    <source>
        <dbReference type="Proteomes" id="UP001354989"/>
    </source>
</evidence>
<evidence type="ECO:0000313" key="2">
    <source>
        <dbReference type="EMBL" id="BDC98693.1"/>
    </source>
</evidence>
<keyword evidence="1" id="KW-0732">Signal</keyword>
<sequence length="203" mass="22848">MKKRLPILAYILLSLIPFALKAQELTPTASESVIQITFHNLKDQPYSGAIKLEHLHTHEVYSMQADARGVVIGKVPTGGHYWISTELSNKIEKVSLPKKENQRYFTAIQLPFYNDGQLMPTSNSAVLKMTVFDEANNKISHQPVFLKEQNSGKSRKMETNQEGVINTLIPKGHAFDVLTANKKKIGVVDSRKLEMIQLSVRGY</sequence>
<evidence type="ECO:0000256" key="1">
    <source>
        <dbReference type="SAM" id="SignalP"/>
    </source>
</evidence>
<dbReference type="RefSeq" id="WP_338397813.1">
    <property type="nucleotide sequence ID" value="NZ_AP025292.1"/>
</dbReference>